<dbReference type="GO" id="GO:0000062">
    <property type="term" value="F:fatty-acyl-CoA binding"/>
    <property type="evidence" value="ECO:0007669"/>
    <property type="project" value="InterPro"/>
</dbReference>
<dbReference type="Pfam" id="PF00887">
    <property type="entry name" value="ACBP"/>
    <property type="match status" value="1"/>
</dbReference>
<gene>
    <name evidence="4" type="primary">DBI</name>
    <name evidence="4" type="ORF">BLAG_LOCUS2867</name>
</gene>
<sequence>MSEADFEKAAEEVKTLKSSPTDEEKLEIYALFKQAKIGDVNTARPGMLDFTGKAKWDAWEKKKGMSQEDARAQYIAKVEELKGKYGV</sequence>
<name>A0A8J9YMW4_BRALA</name>
<dbReference type="PANTHER" id="PTHR23310">
    <property type="entry name" value="ACYL-COA-BINDING PROTEIN, ACBP"/>
    <property type="match status" value="1"/>
</dbReference>
<feature type="domain" description="ACB" evidence="3">
    <location>
        <begin position="2"/>
        <end position="87"/>
    </location>
</feature>
<evidence type="ECO:0000313" key="5">
    <source>
        <dbReference type="Proteomes" id="UP000838412"/>
    </source>
</evidence>
<dbReference type="PROSITE" id="PS51228">
    <property type="entry name" value="ACB_2"/>
    <property type="match status" value="1"/>
</dbReference>
<organism evidence="4 5">
    <name type="scientific">Branchiostoma lanceolatum</name>
    <name type="common">Common lancelet</name>
    <name type="synonym">Amphioxus lanceolatum</name>
    <dbReference type="NCBI Taxonomy" id="7740"/>
    <lineage>
        <taxon>Eukaryota</taxon>
        <taxon>Metazoa</taxon>
        <taxon>Chordata</taxon>
        <taxon>Cephalochordata</taxon>
        <taxon>Leptocardii</taxon>
        <taxon>Amphioxiformes</taxon>
        <taxon>Branchiostomatidae</taxon>
        <taxon>Branchiostoma</taxon>
    </lineage>
</organism>
<dbReference type="GO" id="GO:0006631">
    <property type="term" value="P:fatty acid metabolic process"/>
    <property type="evidence" value="ECO:0007669"/>
    <property type="project" value="TreeGrafter"/>
</dbReference>
<dbReference type="AlphaFoldDB" id="A0A8J9YMW4"/>
<dbReference type="OrthoDB" id="346910at2759"/>
<reference evidence="4" key="1">
    <citation type="submission" date="2022-01" db="EMBL/GenBank/DDBJ databases">
        <authorList>
            <person name="Braso-Vives M."/>
        </authorList>
    </citation>
    <scope>NUCLEOTIDE SEQUENCE</scope>
</reference>
<accession>A0A8J9YMW4</accession>
<evidence type="ECO:0000259" key="3">
    <source>
        <dbReference type="PROSITE" id="PS51228"/>
    </source>
</evidence>
<dbReference type="CDD" id="cd00435">
    <property type="entry name" value="ACBP"/>
    <property type="match status" value="1"/>
</dbReference>
<dbReference type="InterPro" id="IPR035984">
    <property type="entry name" value="Acyl-CoA-binding_sf"/>
</dbReference>
<dbReference type="SUPFAM" id="SSF47027">
    <property type="entry name" value="Acyl-CoA binding protein"/>
    <property type="match status" value="1"/>
</dbReference>
<dbReference type="PANTHER" id="PTHR23310:SF62">
    <property type="entry name" value="ACYL-COA BINDING PROTEIN 1, ISOFORM A"/>
    <property type="match status" value="1"/>
</dbReference>
<evidence type="ECO:0000256" key="2">
    <source>
        <dbReference type="ARBA" id="ARBA00023121"/>
    </source>
</evidence>
<keyword evidence="2" id="KW-0446">Lipid-binding</keyword>
<proteinExistence type="inferred from homology"/>
<keyword evidence="5" id="KW-1185">Reference proteome</keyword>
<dbReference type="PRINTS" id="PR00689">
    <property type="entry name" value="ACOABINDINGP"/>
</dbReference>
<dbReference type="Proteomes" id="UP000838412">
    <property type="component" value="Chromosome 10"/>
</dbReference>
<dbReference type="InterPro" id="IPR000582">
    <property type="entry name" value="Acyl-CoA-binding_protein"/>
</dbReference>
<protein>
    <submittedName>
        <fullName evidence="4">DBI protein</fullName>
    </submittedName>
</protein>
<dbReference type="InterPro" id="IPR014352">
    <property type="entry name" value="FERM/acyl-CoA-bd_prot_sf"/>
</dbReference>
<comment type="similarity">
    <text evidence="1">Belongs to the ACBP family.</text>
</comment>
<evidence type="ECO:0000313" key="4">
    <source>
        <dbReference type="EMBL" id="CAH1238155.1"/>
    </source>
</evidence>
<evidence type="ECO:0000256" key="1">
    <source>
        <dbReference type="ARBA" id="ARBA00005567"/>
    </source>
</evidence>
<dbReference type="EMBL" id="OV696695">
    <property type="protein sequence ID" value="CAH1238155.1"/>
    <property type="molecule type" value="Genomic_DNA"/>
</dbReference>
<dbReference type="FunFam" id="1.20.80.10:FF:000010">
    <property type="entry name" value="Acyl-CoA-binding domain-containing protein 5"/>
    <property type="match status" value="1"/>
</dbReference>
<dbReference type="Gene3D" id="1.20.80.10">
    <property type="match status" value="1"/>
</dbReference>